<dbReference type="GO" id="GO:0004674">
    <property type="term" value="F:protein serine/threonine kinase activity"/>
    <property type="evidence" value="ECO:0007669"/>
    <property type="project" value="UniProtKB-KW"/>
</dbReference>
<protein>
    <submittedName>
        <fullName evidence="3">Serine/threonine protein kinase</fullName>
    </submittedName>
</protein>
<dbReference type="PANTHER" id="PTHR44167:SF31">
    <property type="entry name" value="PROTEIN CBG02007"/>
    <property type="match status" value="1"/>
</dbReference>
<feature type="domain" description="Protein kinase" evidence="2">
    <location>
        <begin position="28"/>
        <end position="322"/>
    </location>
</feature>
<proteinExistence type="predicted"/>
<gene>
    <name evidence="3" type="ORF">ACFSTF_09125</name>
</gene>
<keyword evidence="3" id="KW-0723">Serine/threonine-protein kinase</keyword>
<reference evidence="4" key="1">
    <citation type="journal article" date="2019" name="Int. J. Syst. Evol. Microbiol.">
        <title>The Global Catalogue of Microorganisms (GCM) 10K type strain sequencing project: providing services to taxonomists for standard genome sequencing and annotation.</title>
        <authorList>
            <consortium name="The Broad Institute Genomics Platform"/>
            <consortium name="The Broad Institute Genome Sequencing Center for Infectious Disease"/>
            <person name="Wu L."/>
            <person name="Ma J."/>
        </authorList>
    </citation>
    <scope>NUCLEOTIDE SEQUENCE [LARGE SCALE GENOMIC DNA]</scope>
    <source>
        <strain evidence="4">TISTR 2241</strain>
    </source>
</reference>
<comment type="caution">
    <text evidence="3">The sequence shown here is derived from an EMBL/GenBank/DDBJ whole genome shotgun (WGS) entry which is preliminary data.</text>
</comment>
<keyword evidence="4" id="KW-1185">Reference proteome</keyword>
<dbReference type="InterPro" id="IPR011009">
    <property type="entry name" value="Kinase-like_dom_sf"/>
</dbReference>
<evidence type="ECO:0000256" key="1">
    <source>
        <dbReference type="SAM" id="Phobius"/>
    </source>
</evidence>
<dbReference type="InterPro" id="IPR000719">
    <property type="entry name" value="Prot_kinase_dom"/>
</dbReference>
<dbReference type="SMART" id="SM00220">
    <property type="entry name" value="S_TKc"/>
    <property type="match status" value="1"/>
</dbReference>
<keyword evidence="1" id="KW-1133">Transmembrane helix</keyword>
<dbReference type="SUPFAM" id="SSF56112">
    <property type="entry name" value="Protein kinase-like (PK-like)"/>
    <property type="match status" value="1"/>
</dbReference>
<dbReference type="Gene3D" id="1.10.510.10">
    <property type="entry name" value="Transferase(Phosphotransferase) domain 1"/>
    <property type="match status" value="1"/>
</dbReference>
<keyword evidence="1" id="KW-0472">Membrane</keyword>
<dbReference type="PANTHER" id="PTHR44167">
    <property type="entry name" value="OVARIAN-SPECIFIC SERINE/THREONINE-PROTEIN KINASE LOK-RELATED"/>
    <property type="match status" value="1"/>
</dbReference>
<evidence type="ECO:0000259" key="2">
    <source>
        <dbReference type="PROSITE" id="PS50011"/>
    </source>
</evidence>
<dbReference type="Pfam" id="PF00069">
    <property type="entry name" value="Pkinase"/>
    <property type="match status" value="1"/>
</dbReference>
<name>A0ABW5PRG4_9BACI</name>
<dbReference type="EMBL" id="JBHUMR010000011">
    <property type="protein sequence ID" value="MFD2617463.1"/>
    <property type="molecule type" value="Genomic_DNA"/>
</dbReference>
<keyword evidence="1" id="KW-0812">Transmembrane</keyword>
<dbReference type="Proteomes" id="UP001597458">
    <property type="component" value="Unassembled WGS sequence"/>
</dbReference>
<evidence type="ECO:0000313" key="3">
    <source>
        <dbReference type="EMBL" id="MFD2617463.1"/>
    </source>
</evidence>
<accession>A0ABW5PRG4</accession>
<organism evidence="3 4">
    <name type="scientific">Terrilactibacillus laevilacticus</name>
    <dbReference type="NCBI Taxonomy" id="1380157"/>
    <lineage>
        <taxon>Bacteria</taxon>
        <taxon>Bacillati</taxon>
        <taxon>Bacillota</taxon>
        <taxon>Bacilli</taxon>
        <taxon>Bacillales</taxon>
        <taxon>Bacillaceae</taxon>
        <taxon>Terrilactibacillus</taxon>
    </lineage>
</organism>
<dbReference type="PROSITE" id="PS50011">
    <property type="entry name" value="PROTEIN_KINASE_DOM"/>
    <property type="match status" value="1"/>
</dbReference>
<feature type="transmembrane region" description="Helical" evidence="1">
    <location>
        <begin position="296"/>
        <end position="316"/>
    </location>
</feature>
<sequence length="322" mass="37398">MMKPMMMDQDIKLHSGTRIYGKWHKKNYQIIRHLGSGAQGTVYLAHSNQGEVAIKFGKDPSSLISEVNILKRFVALQGDPLGPYLYDVDDWVTNKGTINFYVMECIKGVTLDDSIRHKGFEWTCVFILQLLKDLSRLHELGFVFGDLKPENLMITESNYRIRCLDFGGTTQIGRSIKEYTEFFDRGYWGMGIRKAEPSYDLFAVMMIFIYAAEKRRFNKTEHPRDELIKKIKTNPKLKPFEKILLKALGGQFHHANDMRQAFLYKMNETNRIDSRITRRRTASSPSKKRYQKKKSVSGWIGASVWAVVIITLYVMYTVLYVM</sequence>
<evidence type="ECO:0000313" key="4">
    <source>
        <dbReference type="Proteomes" id="UP001597458"/>
    </source>
</evidence>
<keyword evidence="3" id="KW-0418">Kinase</keyword>
<keyword evidence="3" id="KW-0808">Transferase</keyword>